<keyword evidence="4" id="KW-1185">Reference proteome</keyword>
<dbReference type="AlphaFoldDB" id="A0A485MZF8"/>
<evidence type="ECO:0000256" key="2">
    <source>
        <dbReference type="SAM" id="MobiDB-lite"/>
    </source>
</evidence>
<dbReference type="InterPro" id="IPR034608">
    <property type="entry name" value="CCDC125"/>
</dbReference>
<feature type="coiled-coil region" evidence="1">
    <location>
        <begin position="111"/>
        <end position="239"/>
    </location>
</feature>
<feature type="region of interest" description="Disordered" evidence="2">
    <location>
        <begin position="1"/>
        <end position="111"/>
    </location>
</feature>
<reference evidence="3 4" key="1">
    <citation type="submission" date="2019-01" db="EMBL/GenBank/DDBJ databases">
        <authorList>
            <person name="Alioto T."/>
            <person name="Alioto T."/>
        </authorList>
    </citation>
    <scope>NUCLEOTIDE SEQUENCE [LARGE SCALE GENOMIC DNA]</scope>
</reference>
<protein>
    <submittedName>
        <fullName evidence="3">Coiled-coil domain-containing</fullName>
    </submittedName>
</protein>
<dbReference type="GO" id="GO:2000146">
    <property type="term" value="P:negative regulation of cell motility"/>
    <property type="evidence" value="ECO:0007669"/>
    <property type="project" value="TreeGrafter"/>
</dbReference>
<organism evidence="3 4">
    <name type="scientific">Lynx pardinus</name>
    <name type="common">Iberian lynx</name>
    <name type="synonym">Felis pardina</name>
    <dbReference type="NCBI Taxonomy" id="191816"/>
    <lineage>
        <taxon>Eukaryota</taxon>
        <taxon>Metazoa</taxon>
        <taxon>Chordata</taxon>
        <taxon>Craniata</taxon>
        <taxon>Vertebrata</taxon>
        <taxon>Euteleostomi</taxon>
        <taxon>Mammalia</taxon>
        <taxon>Eutheria</taxon>
        <taxon>Laurasiatheria</taxon>
        <taxon>Carnivora</taxon>
        <taxon>Feliformia</taxon>
        <taxon>Felidae</taxon>
        <taxon>Felinae</taxon>
        <taxon>Lynx</taxon>
    </lineage>
</organism>
<evidence type="ECO:0000313" key="4">
    <source>
        <dbReference type="Proteomes" id="UP000386466"/>
    </source>
</evidence>
<proteinExistence type="predicted"/>
<dbReference type="Proteomes" id="UP000386466">
    <property type="component" value="Unassembled WGS sequence"/>
</dbReference>
<evidence type="ECO:0000256" key="1">
    <source>
        <dbReference type="SAM" id="Coils"/>
    </source>
</evidence>
<feature type="compositionally biased region" description="Basic and acidic residues" evidence="2">
    <location>
        <begin position="83"/>
        <end position="94"/>
    </location>
</feature>
<keyword evidence="1" id="KW-0175">Coiled coil</keyword>
<name>A0A485MZF8_LYNPA</name>
<accession>A0A485MZF8</accession>
<sequence length="372" mass="42624">MSRVVRPPSEAEVPTWETEDDDMAEGDLGYGLGRRPSSIYEVQVSHLSTSRKRSDGKNFSPPPFPGTREERSGAIFQYSRCKSSQDTHPEESSTSHHRRQSSTDSNSELSNVELKQRLHDTLEEVEILKTELEASQRQLEGKEEALKILQSMAIFGKATSHTQVMLQKTMEQKRSLEKEINALQWEIEFDQNRFKNIEESWTQKYDRLNCENAVLKETLNVKTEEIKMLKSENALLNRQYLEALAMLEIKQQMAAQEHKCRDKCGFTEVSGLELAVLGACLCHGPGGSPCACAKMAVSARKMLLKLKQELGLLQKSKEEAYIMADAFRIAFEQQLMRKNDQALRLTQMDKMCKKATKWINWKHLKEDGKYEL</sequence>
<dbReference type="GO" id="GO:0035024">
    <property type="term" value="P:negative regulation of Rho protein signal transduction"/>
    <property type="evidence" value="ECO:0007669"/>
    <property type="project" value="TreeGrafter"/>
</dbReference>
<evidence type="ECO:0000313" key="3">
    <source>
        <dbReference type="EMBL" id="VFV26340.1"/>
    </source>
</evidence>
<dbReference type="GO" id="GO:0005737">
    <property type="term" value="C:cytoplasm"/>
    <property type="evidence" value="ECO:0007669"/>
    <property type="project" value="TreeGrafter"/>
</dbReference>
<dbReference type="PANTHER" id="PTHR28616">
    <property type="entry name" value="COILED-COIL DOMAIN-CONTAINING PROTEIN 125"/>
    <property type="match status" value="1"/>
</dbReference>
<dbReference type="EMBL" id="CAAGRJ010008519">
    <property type="protein sequence ID" value="VFV26340.1"/>
    <property type="molecule type" value="Genomic_DNA"/>
</dbReference>
<dbReference type="PANTHER" id="PTHR28616:SF1">
    <property type="entry name" value="COILED-COIL DOMAIN-CONTAINING PROTEIN 125"/>
    <property type="match status" value="1"/>
</dbReference>
<gene>
    <name evidence="3" type="ORF">LYPA_23C010365</name>
</gene>